<sequence>MAGEEFATAINCMDGRTQLPVIEWMRRECGVEYVDNVTEPGPVKTLAEEPECPTCAAVHRRVEISCGRHGSHHIAVVAHENCAGNPVSKEVQLEQLRRAVATVAGWKFDAEVIGLWLGSDWRVEKIV</sequence>
<reference evidence="1" key="1">
    <citation type="journal article" date="2020" name="mSystems">
        <title>Genome- and Community-Level Interaction Insights into Carbon Utilization and Element Cycling Functions of Hydrothermarchaeota in Hydrothermal Sediment.</title>
        <authorList>
            <person name="Zhou Z."/>
            <person name="Liu Y."/>
            <person name="Xu W."/>
            <person name="Pan J."/>
            <person name="Luo Z.H."/>
            <person name="Li M."/>
        </authorList>
    </citation>
    <scope>NUCLEOTIDE SEQUENCE [LARGE SCALE GENOMIC DNA]</scope>
    <source>
        <strain evidence="1">SpSt-1182</strain>
    </source>
</reference>
<organism evidence="1">
    <name type="scientific">candidate division WOR-3 bacterium</name>
    <dbReference type="NCBI Taxonomy" id="2052148"/>
    <lineage>
        <taxon>Bacteria</taxon>
        <taxon>Bacteria division WOR-3</taxon>
    </lineage>
</organism>
<dbReference type="InterPro" id="IPR046871">
    <property type="entry name" value="Pro_CA_2"/>
</dbReference>
<proteinExistence type="predicted"/>
<protein>
    <submittedName>
        <fullName evidence="1">Uncharacterized protein</fullName>
    </submittedName>
</protein>
<dbReference type="Pfam" id="PF20393">
    <property type="entry name" value="Pro_CA_2"/>
    <property type="match status" value="1"/>
</dbReference>
<gene>
    <name evidence="1" type="ORF">ENN51_05040</name>
</gene>
<dbReference type="AlphaFoldDB" id="A0A7V0XFA9"/>
<accession>A0A7V0XFA9</accession>
<comment type="caution">
    <text evidence="1">The sequence shown here is derived from an EMBL/GenBank/DDBJ whole genome shotgun (WGS) entry which is preliminary data.</text>
</comment>
<dbReference type="EMBL" id="DSBX01000196">
    <property type="protein sequence ID" value="HDQ99634.1"/>
    <property type="molecule type" value="Genomic_DNA"/>
</dbReference>
<evidence type="ECO:0000313" key="1">
    <source>
        <dbReference type="EMBL" id="HDQ99634.1"/>
    </source>
</evidence>
<name>A0A7V0XFA9_UNCW3</name>
<dbReference type="Proteomes" id="UP000885672">
    <property type="component" value="Unassembled WGS sequence"/>
</dbReference>